<dbReference type="InterPro" id="IPR002591">
    <property type="entry name" value="Phosphodiest/P_Trfase"/>
</dbReference>
<evidence type="ECO:0000313" key="3">
    <source>
        <dbReference type="Proteomes" id="UP000051574"/>
    </source>
</evidence>
<keyword evidence="3" id="KW-1185">Reference proteome</keyword>
<comment type="pathway">
    <text evidence="1">Glycolipid biosynthesis; glycosylphosphatidylinositol-anchor biosynthesis.</text>
</comment>
<dbReference type="SUPFAM" id="SSF53649">
    <property type="entry name" value="Alkaline phosphatase-like"/>
    <property type="match status" value="1"/>
</dbReference>
<gene>
    <name evidence="2" type="ORF">AMK59_6035</name>
</gene>
<dbReference type="EMBL" id="LJIG01016036">
    <property type="protein sequence ID" value="KRT81806.1"/>
    <property type="molecule type" value="Genomic_DNA"/>
</dbReference>
<comment type="caution">
    <text evidence="2">The sequence shown here is derived from an EMBL/GenBank/DDBJ whole genome shotgun (WGS) entry which is preliminary data.</text>
</comment>
<organism evidence="2 3">
    <name type="scientific">Oryctes borbonicus</name>
    <dbReference type="NCBI Taxonomy" id="1629725"/>
    <lineage>
        <taxon>Eukaryota</taxon>
        <taxon>Metazoa</taxon>
        <taxon>Ecdysozoa</taxon>
        <taxon>Arthropoda</taxon>
        <taxon>Hexapoda</taxon>
        <taxon>Insecta</taxon>
        <taxon>Pterygota</taxon>
        <taxon>Neoptera</taxon>
        <taxon>Endopterygota</taxon>
        <taxon>Coleoptera</taxon>
        <taxon>Polyphaga</taxon>
        <taxon>Scarabaeiformia</taxon>
        <taxon>Scarabaeidae</taxon>
        <taxon>Dynastinae</taxon>
        <taxon>Oryctes</taxon>
    </lineage>
</organism>
<sequence>MLILGAWHKTKSLRLICLGILVHVSLFFGVLDVYFSSPVEFGLSSFKTNFSLADRVVVFIADGLRYEALGDVNFDGHTPFLNKIRRQYGVWGVSYTRVPTESRPGHVALFGGMYEDPSAVLSGWKHNPVNVDNVFNQSVESLLWGSPDIVPMFNRDNLKKINTHCYDTSFEDFSGRKSTIELDKWVFEHVKDYLNRTSVQRLQGGGKIFFLHLLGMDTVGHVFKPNSREYIDNLKYVDKQIGNMFNLFQAFFEDNKTSYIFTSDHGMTDWGSHGSGSEHETESPFIAWGSGLKRYEEPCYLHQADVAPLISALLGINFPTNSVGLIPYMYLNATMYEEVLLLYTNMRQLGERFNKRHERIQCATVYGFFKPFPWLNEKIFAKKINQIEGTIEKRSYEVAVGSTTSENNHLNINLYFIEGRYFRVNRINSRG</sequence>
<dbReference type="Proteomes" id="UP000051574">
    <property type="component" value="Unassembled WGS sequence"/>
</dbReference>
<dbReference type="CDD" id="cd16020">
    <property type="entry name" value="GPI_EPT_1"/>
    <property type="match status" value="1"/>
</dbReference>
<keyword evidence="1" id="KW-0472">Membrane</keyword>
<reference evidence="2 3" key="1">
    <citation type="submission" date="2015-09" db="EMBL/GenBank/DDBJ databases">
        <title>Draft genome of the scarab beetle Oryctes borbonicus.</title>
        <authorList>
            <person name="Meyer J.M."/>
            <person name="Markov G.V."/>
            <person name="Baskaran P."/>
            <person name="Herrmann M."/>
            <person name="Sommer R.J."/>
            <person name="Roedelsperger C."/>
        </authorList>
    </citation>
    <scope>NUCLEOTIDE SEQUENCE [LARGE SCALE GENOMIC DNA]</scope>
    <source>
        <strain evidence="2">OB123</strain>
        <tissue evidence="2">Whole animal</tissue>
    </source>
</reference>
<dbReference type="OrthoDB" id="2748310at2759"/>
<dbReference type="GO" id="GO:0005789">
    <property type="term" value="C:endoplasmic reticulum membrane"/>
    <property type="evidence" value="ECO:0007669"/>
    <property type="project" value="UniProtKB-SubCell"/>
</dbReference>
<keyword evidence="1" id="KW-0812">Transmembrane</keyword>
<dbReference type="GO" id="GO:0051377">
    <property type="term" value="F:mannose-ethanolamine phosphotransferase activity"/>
    <property type="evidence" value="ECO:0007669"/>
    <property type="project" value="UniProtKB-UniRule"/>
</dbReference>
<comment type="caution">
    <text evidence="1">Lacks conserved residue(s) required for the propagation of feature annotation.</text>
</comment>
<dbReference type="InterPro" id="IPR007070">
    <property type="entry name" value="GPI_EtnP_transferase_1"/>
</dbReference>
<comment type="function">
    <text evidence="1">Ethanolamine phosphate transferase involved in glycosylphosphatidylinositol-anchor biosynthesis. Transfers ethanolamine phosphate to the first alpha-1,4-linked mannose of the glycosylphosphatidylinositol precursor of GPI-anchor.</text>
</comment>
<keyword evidence="1" id="KW-0256">Endoplasmic reticulum</keyword>
<dbReference type="Gene3D" id="3.40.720.10">
    <property type="entry name" value="Alkaline Phosphatase, subunit A"/>
    <property type="match status" value="1"/>
</dbReference>
<evidence type="ECO:0000256" key="1">
    <source>
        <dbReference type="RuleBase" id="RU367138"/>
    </source>
</evidence>
<dbReference type="UniPathway" id="UPA00196"/>
<protein>
    <recommendedName>
        <fullName evidence="1">GPI ethanolamine phosphate transferase 1</fullName>
        <ecNumber evidence="1">2.-.-.-</ecNumber>
    </recommendedName>
</protein>
<dbReference type="InterPro" id="IPR037671">
    <property type="entry name" value="PIGN_N"/>
</dbReference>
<keyword evidence="1" id="KW-1133">Transmembrane helix</keyword>
<dbReference type="Pfam" id="PF01663">
    <property type="entry name" value="Phosphodiest"/>
    <property type="match status" value="1"/>
</dbReference>
<dbReference type="GO" id="GO:0006506">
    <property type="term" value="P:GPI anchor biosynthetic process"/>
    <property type="evidence" value="ECO:0007669"/>
    <property type="project" value="UniProtKB-UniPathway"/>
</dbReference>
<keyword evidence="1" id="KW-0808">Transferase</keyword>
<proteinExistence type="inferred from homology"/>
<dbReference type="EC" id="2.-.-.-" evidence="1"/>
<accession>A0A0T6B3U1</accession>
<keyword evidence="1" id="KW-0337">GPI-anchor biosynthesis</keyword>
<comment type="subcellular location">
    <subcellularLocation>
        <location evidence="1">Endoplasmic reticulum membrane</location>
        <topology evidence="1">Multi-pass membrane protein</topology>
    </subcellularLocation>
</comment>
<feature type="transmembrane region" description="Helical" evidence="1">
    <location>
        <begin position="12"/>
        <end position="35"/>
    </location>
</feature>
<dbReference type="PANTHER" id="PTHR12250">
    <property type="entry name" value="PHOSPHATIDYLINOSITOL GLYCAN, CLASS N"/>
    <property type="match status" value="1"/>
</dbReference>
<dbReference type="PANTHER" id="PTHR12250:SF0">
    <property type="entry name" value="GPI ETHANOLAMINE PHOSPHATE TRANSFERASE 1"/>
    <property type="match status" value="1"/>
</dbReference>
<comment type="similarity">
    <text evidence="1">Belongs to the PIGG/PIGN/PIGO family. PIGN subfamily.</text>
</comment>
<dbReference type="InterPro" id="IPR017850">
    <property type="entry name" value="Alkaline_phosphatase_core_sf"/>
</dbReference>
<evidence type="ECO:0000313" key="2">
    <source>
        <dbReference type="EMBL" id="KRT81806.1"/>
    </source>
</evidence>
<dbReference type="AlphaFoldDB" id="A0A0T6B3U1"/>
<name>A0A0T6B3U1_9SCAR</name>